<gene>
    <name evidence="2" type="ORF">V1478_006483</name>
</gene>
<evidence type="ECO:0000256" key="1">
    <source>
        <dbReference type="SAM" id="Coils"/>
    </source>
</evidence>
<reference evidence="2 3" key="1">
    <citation type="journal article" date="2024" name="Ann. Entomol. Soc. Am.">
        <title>Genomic analyses of the southern and eastern yellowjacket wasps (Hymenoptera: Vespidae) reveal evolutionary signatures of social life.</title>
        <authorList>
            <person name="Catto M.A."/>
            <person name="Caine P.B."/>
            <person name="Orr S.E."/>
            <person name="Hunt B.G."/>
            <person name="Goodisman M.A.D."/>
        </authorList>
    </citation>
    <scope>NUCLEOTIDE SEQUENCE [LARGE SCALE GENOMIC DNA]</scope>
    <source>
        <strain evidence="2">233</strain>
        <tissue evidence="2">Head and thorax</tissue>
    </source>
</reference>
<name>A0ABD2B806_VESSQ</name>
<dbReference type="AlphaFoldDB" id="A0ABD2B806"/>
<evidence type="ECO:0000313" key="2">
    <source>
        <dbReference type="EMBL" id="KAL2728851.1"/>
    </source>
</evidence>
<evidence type="ECO:0000313" key="3">
    <source>
        <dbReference type="Proteomes" id="UP001607302"/>
    </source>
</evidence>
<sequence>MQRFGCLIKNMYERKKSKQENEKMRYDDQAKKLKVKLSKTSKKKKAKGEDQSMFILSLDPYEKPLKWWENEHVKYAINYKPVKSRVEELMGSHIIHLTDREYMTTFVENIRKNYREEQLSRLEKRKEWVKSIFGSFSVKDNI</sequence>
<dbReference type="Proteomes" id="UP001607302">
    <property type="component" value="Unassembled WGS sequence"/>
</dbReference>
<protein>
    <submittedName>
        <fullName evidence="2">Uncharacterized protein</fullName>
    </submittedName>
</protein>
<dbReference type="EMBL" id="JAUDFV010000132">
    <property type="protein sequence ID" value="KAL2728851.1"/>
    <property type="molecule type" value="Genomic_DNA"/>
</dbReference>
<organism evidence="2 3">
    <name type="scientific">Vespula squamosa</name>
    <name type="common">Southern yellow jacket</name>
    <name type="synonym">Wasp</name>
    <dbReference type="NCBI Taxonomy" id="30214"/>
    <lineage>
        <taxon>Eukaryota</taxon>
        <taxon>Metazoa</taxon>
        <taxon>Ecdysozoa</taxon>
        <taxon>Arthropoda</taxon>
        <taxon>Hexapoda</taxon>
        <taxon>Insecta</taxon>
        <taxon>Pterygota</taxon>
        <taxon>Neoptera</taxon>
        <taxon>Endopterygota</taxon>
        <taxon>Hymenoptera</taxon>
        <taxon>Apocrita</taxon>
        <taxon>Aculeata</taxon>
        <taxon>Vespoidea</taxon>
        <taxon>Vespidae</taxon>
        <taxon>Vespinae</taxon>
        <taxon>Vespula</taxon>
    </lineage>
</organism>
<comment type="caution">
    <text evidence="2">The sequence shown here is derived from an EMBL/GenBank/DDBJ whole genome shotgun (WGS) entry which is preliminary data.</text>
</comment>
<proteinExistence type="predicted"/>
<keyword evidence="3" id="KW-1185">Reference proteome</keyword>
<keyword evidence="1" id="KW-0175">Coiled coil</keyword>
<feature type="coiled-coil region" evidence="1">
    <location>
        <begin position="9"/>
        <end position="36"/>
    </location>
</feature>
<accession>A0ABD2B806</accession>